<dbReference type="EMBL" id="MDYQ01000100">
    <property type="protein sequence ID" value="PRP82540.1"/>
    <property type="molecule type" value="Genomic_DNA"/>
</dbReference>
<dbReference type="AlphaFoldDB" id="A0A2P6NEZ7"/>
<name>A0A2P6NEZ7_9EUKA</name>
<proteinExistence type="predicted"/>
<sequence>MLTYCSSLLWDVVVSTTKVQLGWILRNNKTSLNTLSLTHTSQDACAHGNQDLCMLQRQLMIHKLPVEVLMLDSSVFCTQYTVKENTYKESNGESNTFRALETSTAAVFLFAQELLLQQATSLVMNEFLANLYIANLTPEEWLLVKEIMCHWSYMVSHGLYTER</sequence>
<dbReference type="InParanoid" id="A0A2P6NEZ7"/>
<gene>
    <name evidence="1" type="ORF">PROFUN_04845</name>
</gene>
<dbReference type="Proteomes" id="UP000241769">
    <property type="component" value="Unassembled WGS sequence"/>
</dbReference>
<keyword evidence="2" id="KW-1185">Reference proteome</keyword>
<evidence type="ECO:0000313" key="1">
    <source>
        <dbReference type="EMBL" id="PRP82540.1"/>
    </source>
</evidence>
<evidence type="ECO:0000313" key="2">
    <source>
        <dbReference type="Proteomes" id="UP000241769"/>
    </source>
</evidence>
<organism evidence="1 2">
    <name type="scientific">Planoprotostelium fungivorum</name>
    <dbReference type="NCBI Taxonomy" id="1890364"/>
    <lineage>
        <taxon>Eukaryota</taxon>
        <taxon>Amoebozoa</taxon>
        <taxon>Evosea</taxon>
        <taxon>Variosea</taxon>
        <taxon>Cavosteliida</taxon>
        <taxon>Cavosteliaceae</taxon>
        <taxon>Planoprotostelium</taxon>
    </lineage>
</organism>
<comment type="caution">
    <text evidence="1">The sequence shown here is derived from an EMBL/GenBank/DDBJ whole genome shotgun (WGS) entry which is preliminary data.</text>
</comment>
<accession>A0A2P6NEZ7</accession>
<reference evidence="1 2" key="1">
    <citation type="journal article" date="2018" name="Genome Biol. Evol.">
        <title>Multiple Roots of Fruiting Body Formation in Amoebozoa.</title>
        <authorList>
            <person name="Hillmann F."/>
            <person name="Forbes G."/>
            <person name="Novohradska S."/>
            <person name="Ferling I."/>
            <person name="Riege K."/>
            <person name="Groth M."/>
            <person name="Westermann M."/>
            <person name="Marz M."/>
            <person name="Spaller T."/>
            <person name="Winckler T."/>
            <person name="Schaap P."/>
            <person name="Glockner G."/>
        </authorList>
    </citation>
    <scope>NUCLEOTIDE SEQUENCE [LARGE SCALE GENOMIC DNA]</scope>
    <source>
        <strain evidence="1 2">Jena</strain>
    </source>
</reference>
<protein>
    <submittedName>
        <fullName evidence="1">Uncharacterized protein</fullName>
    </submittedName>
</protein>